<keyword evidence="1" id="KW-0862">Zinc</keyword>
<protein>
    <submittedName>
        <fullName evidence="5">CCHC-type domain-containing protein</fullName>
    </submittedName>
</protein>
<dbReference type="GO" id="GO:0003676">
    <property type="term" value="F:nucleic acid binding"/>
    <property type="evidence" value="ECO:0007669"/>
    <property type="project" value="InterPro"/>
</dbReference>
<feature type="region of interest" description="Disordered" evidence="2">
    <location>
        <begin position="318"/>
        <end position="337"/>
    </location>
</feature>
<dbReference type="AlphaFoldDB" id="A0A0N5BYB1"/>
<dbReference type="InterPro" id="IPR001878">
    <property type="entry name" value="Znf_CCHC"/>
</dbReference>
<keyword evidence="4" id="KW-1185">Reference proteome</keyword>
<evidence type="ECO:0000259" key="3">
    <source>
        <dbReference type="PROSITE" id="PS50158"/>
    </source>
</evidence>
<dbReference type="SUPFAM" id="SSF57756">
    <property type="entry name" value="Retrovirus zinc finger-like domains"/>
    <property type="match status" value="1"/>
</dbReference>
<dbReference type="GO" id="GO:0019899">
    <property type="term" value="F:enzyme binding"/>
    <property type="evidence" value="ECO:0007669"/>
    <property type="project" value="UniProtKB-ARBA"/>
</dbReference>
<feature type="domain" description="CCHC-type" evidence="3">
    <location>
        <begin position="292"/>
        <end position="307"/>
    </location>
</feature>
<evidence type="ECO:0000313" key="4">
    <source>
        <dbReference type="Proteomes" id="UP000046392"/>
    </source>
</evidence>
<dbReference type="GO" id="GO:0008270">
    <property type="term" value="F:zinc ion binding"/>
    <property type="evidence" value="ECO:0007669"/>
    <property type="project" value="UniProtKB-KW"/>
</dbReference>
<dbReference type="Proteomes" id="UP000046392">
    <property type="component" value="Unplaced"/>
</dbReference>
<proteinExistence type="predicted"/>
<dbReference type="PROSITE" id="PS50158">
    <property type="entry name" value="ZF_CCHC"/>
    <property type="match status" value="1"/>
</dbReference>
<evidence type="ECO:0000256" key="1">
    <source>
        <dbReference type="PROSITE-ProRule" id="PRU00047"/>
    </source>
</evidence>
<sequence length="386" mass="44658">MTAEAERNYIVVYTTLKTLAPHWPEETLQAVAKDNIRLVDLPESARIRKLREIVNEIDSAAPIQNIIKPTETVANTSDINTNIHEVDQTVIMSPPTVISTNSWISLPPYNEQVEGINQYLNRMELLFTYDGIVDEKKKCAAILSKMPSSVLHDFERLSVAEQNKYSNLSELKAFLQQTFGTHMSIKNAFMKLRSWRLREDDRYIHNDLMELVELVRLTSNGSHTDVISRAKQYIQDKIRSEKVFDKLLLTDYESLSELVSDVETTYALYHKRVPNKRNNVNMHTLKPKSIQCYYCGKLGHKEVECRQKISGRPRIQTRSQLQSTRNFNNTPTPQNLNSNRIETVKVNKDPYLQFLDEEISRYKNIVEPDNKIGEQGPLLTIFRRGN</sequence>
<keyword evidence="1" id="KW-0479">Metal-binding</keyword>
<accession>A0A0N5BYB1</accession>
<evidence type="ECO:0000313" key="5">
    <source>
        <dbReference type="WBParaSite" id="SPAL_0001077200.1"/>
    </source>
</evidence>
<reference evidence="5" key="1">
    <citation type="submission" date="2017-02" db="UniProtKB">
        <authorList>
            <consortium name="WormBaseParasite"/>
        </authorList>
    </citation>
    <scope>IDENTIFICATION</scope>
</reference>
<name>A0A0N5BYB1_STREA</name>
<dbReference type="SMART" id="SM00343">
    <property type="entry name" value="ZnF_C2HC"/>
    <property type="match status" value="1"/>
</dbReference>
<evidence type="ECO:0000256" key="2">
    <source>
        <dbReference type="SAM" id="MobiDB-lite"/>
    </source>
</evidence>
<dbReference type="WBParaSite" id="SPAL_0001077200.1">
    <property type="protein sequence ID" value="SPAL_0001077200.1"/>
    <property type="gene ID" value="SPAL_0001077200"/>
</dbReference>
<organism evidence="4 5">
    <name type="scientific">Strongyloides papillosus</name>
    <name type="common">Intestinal threadworm</name>
    <dbReference type="NCBI Taxonomy" id="174720"/>
    <lineage>
        <taxon>Eukaryota</taxon>
        <taxon>Metazoa</taxon>
        <taxon>Ecdysozoa</taxon>
        <taxon>Nematoda</taxon>
        <taxon>Chromadorea</taxon>
        <taxon>Rhabditida</taxon>
        <taxon>Tylenchina</taxon>
        <taxon>Panagrolaimomorpha</taxon>
        <taxon>Strongyloidoidea</taxon>
        <taxon>Strongyloididae</taxon>
        <taxon>Strongyloides</taxon>
    </lineage>
</organism>
<dbReference type="InterPro" id="IPR036875">
    <property type="entry name" value="Znf_CCHC_sf"/>
</dbReference>
<keyword evidence="1" id="KW-0863">Zinc-finger</keyword>